<dbReference type="Proteomes" id="UP001501598">
    <property type="component" value="Unassembled WGS sequence"/>
</dbReference>
<accession>A0ABP8S3K7</accession>
<protein>
    <recommendedName>
        <fullName evidence="1">Allophanate hydrolase C-terminal domain-containing protein</fullName>
    </recommendedName>
</protein>
<evidence type="ECO:0000259" key="1">
    <source>
        <dbReference type="Pfam" id="PF21986"/>
    </source>
</evidence>
<sequence>MRATVRPAGVHARRPARAVTVGVVAAHRRGQPLHGELLTLGARFLGVDRTAPVYRLLALDGPGVARGGLVRVAEGGDSVEVELFELAVGAVGELTVSLPAPLAVGRLELADQTVVGIVCESWAAADAKDITAHGSWPAYLNRVMEP</sequence>
<name>A0ABP8S3K7_9PSEU</name>
<dbReference type="RefSeq" id="WP_345427366.1">
    <property type="nucleotide sequence ID" value="NZ_BAABGT010000122.1"/>
</dbReference>
<gene>
    <name evidence="2" type="ORF">GCM10023175_67640</name>
</gene>
<proteinExistence type="predicted"/>
<reference evidence="3" key="1">
    <citation type="journal article" date="2019" name="Int. J. Syst. Evol. Microbiol.">
        <title>The Global Catalogue of Microorganisms (GCM) 10K type strain sequencing project: providing services to taxonomists for standard genome sequencing and annotation.</title>
        <authorList>
            <consortium name="The Broad Institute Genomics Platform"/>
            <consortium name="The Broad Institute Genome Sequencing Center for Infectious Disease"/>
            <person name="Wu L."/>
            <person name="Ma J."/>
        </authorList>
    </citation>
    <scope>NUCLEOTIDE SEQUENCE [LARGE SCALE GENOMIC DNA]</scope>
    <source>
        <strain evidence="3">JCM 17906</strain>
    </source>
</reference>
<dbReference type="Pfam" id="PF21986">
    <property type="entry name" value="AH_C"/>
    <property type="match status" value="1"/>
</dbReference>
<dbReference type="InterPro" id="IPR053844">
    <property type="entry name" value="AH_C"/>
</dbReference>
<dbReference type="EMBL" id="BAABGT010000122">
    <property type="protein sequence ID" value="GAA4559541.1"/>
    <property type="molecule type" value="Genomic_DNA"/>
</dbReference>
<evidence type="ECO:0000313" key="3">
    <source>
        <dbReference type="Proteomes" id="UP001501598"/>
    </source>
</evidence>
<dbReference type="Gene3D" id="3.10.490.10">
    <property type="entry name" value="Gamma-glutamyl cyclotransferase-like"/>
    <property type="match status" value="1"/>
</dbReference>
<comment type="caution">
    <text evidence="2">The sequence shown here is derived from an EMBL/GenBank/DDBJ whole genome shotgun (WGS) entry which is preliminary data.</text>
</comment>
<feature type="domain" description="Allophanate hydrolase C-terminal" evidence="1">
    <location>
        <begin position="20"/>
        <end position="140"/>
    </location>
</feature>
<organism evidence="2 3">
    <name type="scientific">Pseudonocardia xishanensis</name>
    <dbReference type="NCBI Taxonomy" id="630995"/>
    <lineage>
        <taxon>Bacteria</taxon>
        <taxon>Bacillati</taxon>
        <taxon>Actinomycetota</taxon>
        <taxon>Actinomycetes</taxon>
        <taxon>Pseudonocardiales</taxon>
        <taxon>Pseudonocardiaceae</taxon>
        <taxon>Pseudonocardia</taxon>
    </lineage>
</organism>
<evidence type="ECO:0000313" key="2">
    <source>
        <dbReference type="EMBL" id="GAA4559541.1"/>
    </source>
</evidence>
<keyword evidence="3" id="KW-1185">Reference proteome</keyword>